<evidence type="ECO:0000256" key="1">
    <source>
        <dbReference type="SAM" id="MobiDB-lite"/>
    </source>
</evidence>
<organism evidence="2">
    <name type="scientific">Arundo donax</name>
    <name type="common">Giant reed</name>
    <name type="synonym">Donax arundinaceus</name>
    <dbReference type="NCBI Taxonomy" id="35708"/>
    <lineage>
        <taxon>Eukaryota</taxon>
        <taxon>Viridiplantae</taxon>
        <taxon>Streptophyta</taxon>
        <taxon>Embryophyta</taxon>
        <taxon>Tracheophyta</taxon>
        <taxon>Spermatophyta</taxon>
        <taxon>Magnoliopsida</taxon>
        <taxon>Liliopsida</taxon>
        <taxon>Poales</taxon>
        <taxon>Poaceae</taxon>
        <taxon>PACMAD clade</taxon>
        <taxon>Arundinoideae</taxon>
        <taxon>Arundineae</taxon>
        <taxon>Arundo</taxon>
    </lineage>
</organism>
<accession>A0A0A9FD96</accession>
<sequence length="193" mass="20152">MAQSVIPLQPPWRSSSAPEATAEVSPGTCGVSAAVVADGLSSGGSFMNPWPSASTVSMGRRYLDPGRAAPPPLGGEKSSCSCLHDLPMCCRIWSSVSSLEEYCIPCPAALPPCPWSPPQPWPCLPPPADSLWWCFFLNTLHTTQPSSWPASEDAAAAAVTVAAEAASGAAEGPSSRYSCMIQSDFWPCGARPL</sequence>
<name>A0A0A9FD96_ARUDO</name>
<feature type="region of interest" description="Disordered" evidence="1">
    <location>
        <begin position="1"/>
        <end position="24"/>
    </location>
</feature>
<protein>
    <submittedName>
        <fullName evidence="2">Uncharacterized protein</fullName>
    </submittedName>
</protein>
<dbReference type="AlphaFoldDB" id="A0A0A9FD96"/>
<dbReference type="EMBL" id="GBRH01186886">
    <property type="protein sequence ID" value="JAE11010.1"/>
    <property type="molecule type" value="Transcribed_RNA"/>
</dbReference>
<proteinExistence type="predicted"/>
<evidence type="ECO:0000313" key="2">
    <source>
        <dbReference type="EMBL" id="JAE11010.1"/>
    </source>
</evidence>
<reference evidence="2" key="1">
    <citation type="submission" date="2014-09" db="EMBL/GenBank/DDBJ databases">
        <authorList>
            <person name="Magalhaes I.L.F."/>
            <person name="Oliveira U."/>
            <person name="Santos F.R."/>
            <person name="Vidigal T.H.D.A."/>
            <person name="Brescovit A.D."/>
            <person name="Santos A.J."/>
        </authorList>
    </citation>
    <scope>NUCLEOTIDE SEQUENCE</scope>
    <source>
        <tissue evidence="2">Shoot tissue taken approximately 20 cm above the soil surface</tissue>
    </source>
</reference>
<reference evidence="2" key="2">
    <citation type="journal article" date="2015" name="Data Brief">
        <title>Shoot transcriptome of the giant reed, Arundo donax.</title>
        <authorList>
            <person name="Barrero R.A."/>
            <person name="Guerrero F.D."/>
            <person name="Moolhuijzen P."/>
            <person name="Goolsby J.A."/>
            <person name="Tidwell J."/>
            <person name="Bellgard S.E."/>
            <person name="Bellgard M.I."/>
        </authorList>
    </citation>
    <scope>NUCLEOTIDE SEQUENCE</scope>
    <source>
        <tissue evidence="2">Shoot tissue taken approximately 20 cm above the soil surface</tissue>
    </source>
</reference>